<dbReference type="Gene3D" id="3.40.50.300">
    <property type="entry name" value="P-loop containing nucleotide triphosphate hydrolases"/>
    <property type="match status" value="2"/>
</dbReference>
<feature type="domain" description="Helicase ATP-binding" evidence="2">
    <location>
        <begin position="171"/>
        <end position="360"/>
    </location>
</feature>
<comment type="caution">
    <text evidence="3">The sequence shown here is derived from an EMBL/GenBank/DDBJ whole genome shotgun (WGS) entry which is preliminary data.</text>
</comment>
<keyword evidence="3" id="KW-0808">Transferase</keyword>
<dbReference type="InterPro" id="IPR002052">
    <property type="entry name" value="DNA_methylase_N6_adenine_CS"/>
</dbReference>
<dbReference type="InterPro" id="IPR011639">
    <property type="entry name" value="MethylTrfase_TaqI-like_dom"/>
</dbReference>
<reference evidence="3 4" key="1">
    <citation type="submission" date="2021-03" db="EMBL/GenBank/DDBJ databases">
        <title>Enterococcal diversity collection.</title>
        <authorList>
            <person name="Gilmore M.S."/>
            <person name="Schwartzman J."/>
            <person name="Van Tyne D."/>
            <person name="Martin M."/>
            <person name="Earl A.M."/>
            <person name="Manson A.L."/>
            <person name="Straub T."/>
            <person name="Salamzade R."/>
            <person name="Saavedra J."/>
            <person name="Lebreton F."/>
            <person name="Prichula J."/>
            <person name="Schaufler K."/>
            <person name="Gaca A."/>
            <person name="Sgardioli B."/>
            <person name="Wagenaar J."/>
            <person name="Strong T."/>
        </authorList>
    </citation>
    <scope>NUCLEOTIDE SEQUENCE [LARGE SCALE GENOMIC DNA]</scope>
    <source>
        <strain evidence="3 4">669A</strain>
    </source>
</reference>
<evidence type="ECO:0000256" key="1">
    <source>
        <dbReference type="SAM" id="MobiDB-lite"/>
    </source>
</evidence>
<feature type="region of interest" description="Disordered" evidence="1">
    <location>
        <begin position="713"/>
        <end position="759"/>
    </location>
</feature>
<sequence length="1316" mass="152116">MLHDTAVLDEIIHGYLPHSIYAFETNTHPNYLKVGDTNRSVEVRLNEWRRVYEDLKKIYEASAMLEDKADTLKRKTIFFRDYALHKFLEEDRSKQRLSDNLYEHEFFKNASKNDLIDGTQDIEAEYHRESSEKYNFYKANEHNSQYEQHYKRDKNYLPRPNQEEALKNIEEAVKNGRKNLLLYAVMRFGKSNVAMWAAKRLKSKLTVIVTGKADVLDEWKKTVESHEDFEDFKFFKISEFNEVAVKKSPNKNCVVFTTLQDLAGSLVEVKAKHEYLFSQIVDFLIVDETHFAARAKIYGQTFELAPNEDPDFEIPEVDEANESIENVSKLKSKIQLHLSGTPYRILLSNEFDKEDIVGQIQFSDILAEKQKWIDDNPVTEDKEPWENDYFGFPEMIRFAFTPNKSSLKTLEKLKLEGKSAELNELFRTKSKAKSYARTTNFVHENEVLELLKAIDGSKEDENIFPFLNYDKIKQGNLAQHMVFVLPFKNSTDALERLIRREKESFKNLNTYEILNVASHRSKLTPLDIKNKISDAAKENRKTITLTVNKMLTGSTVPQWDTMVFMKDTSSPQEYDQAIYRLQSPWIKEIKEVNTEKVYGKEDMKPQTLLIDFSPSRMFKIESDRALVVNASKGKSGNDEQEKAIGRNFQYSPIIYINKDKLTQATPTDIIAQIREYAANRSIVDEAKSLLIDYEVLDIPEIFNVISKQPILGGKKGFNIPPNNEEDTDLKVNGGGTSQPNQSNDQDTSDNDSDEENERKDIEKKMQTYYARILLYAFLSATNERNLTEVIESLDKNKRLARHLEIEKDFLELMKEKMNFAVRSTLDNKIENIGDLRSETQSEEITEKLARLGNISANEVITPVWIAQKMVDSLVTKDFIEDYKKQPKRILDMTSKSGVLLICVYRKLKQAGITEEVLKENLFAIATSPMTYEFTRVVFEEFGWNLDHLAGIDKLTSYQIIKDKDSSIEEKLKGVYGDDEMKFDVVIGNPPYQEEGKSRDEPIYHLFMDESYRIADKVLLITPARFLFNAGQTPKQWNRKMLSDEYFKVESFYKKSSEVFPNTVIKGGVAITYRDTDKKFGSVGVFTDYELLNSIIHKVVKLNPDSLSSVVYPTGNYRFSKDFFDIFPQAESMQGKGTKSKIISKSFALMDFAFSTEKQSEDDVRFLGRVDGKREFKWINKKLVSPPEAFENWTVFVPKANQNGIFGEVLTSPLVGEPFVGHTDTFMDIGNFSDEYQANSLLKYLKTKFSRAMLGVLKVTQDNPRGVWKYVPLQDFTESSDIDWSKSIPEIDQQLYAKYGLSEEEINFIETKVKEME</sequence>
<keyword evidence="3" id="KW-0489">Methyltransferase</keyword>
<accession>A0ABS3LA21</accession>
<feature type="compositionally biased region" description="Acidic residues" evidence="1">
    <location>
        <begin position="746"/>
        <end position="755"/>
    </location>
</feature>
<dbReference type="PROSITE" id="PS51192">
    <property type="entry name" value="HELICASE_ATP_BIND_1"/>
    <property type="match status" value="1"/>
</dbReference>
<dbReference type="Pfam" id="PF04851">
    <property type="entry name" value="ResIII"/>
    <property type="match status" value="1"/>
</dbReference>
<name>A0ABS3LA21_9ENTE</name>
<dbReference type="InterPro" id="IPR029063">
    <property type="entry name" value="SAM-dependent_MTases_sf"/>
</dbReference>
<dbReference type="GO" id="GO:0032259">
    <property type="term" value="P:methylation"/>
    <property type="evidence" value="ECO:0007669"/>
    <property type="project" value="UniProtKB-KW"/>
</dbReference>
<proteinExistence type="predicted"/>
<dbReference type="Pfam" id="PF07669">
    <property type="entry name" value="Eco57I"/>
    <property type="match status" value="1"/>
</dbReference>
<dbReference type="PROSITE" id="PS00092">
    <property type="entry name" value="N6_MTASE"/>
    <property type="match status" value="1"/>
</dbReference>
<gene>
    <name evidence="3" type="ORF">JZO70_09910</name>
</gene>
<dbReference type="InterPro" id="IPR006935">
    <property type="entry name" value="Helicase/UvrB_N"/>
</dbReference>
<protein>
    <submittedName>
        <fullName evidence="3">Eco57I restriction-modification methylase domain-containing protein</fullName>
    </submittedName>
</protein>
<dbReference type="GO" id="GO:0008168">
    <property type="term" value="F:methyltransferase activity"/>
    <property type="evidence" value="ECO:0007669"/>
    <property type="project" value="UniProtKB-KW"/>
</dbReference>
<dbReference type="EMBL" id="JAFREM010000015">
    <property type="protein sequence ID" value="MBO1306477.1"/>
    <property type="molecule type" value="Genomic_DNA"/>
</dbReference>
<keyword evidence="4" id="KW-1185">Reference proteome</keyword>
<dbReference type="RefSeq" id="WP_207673403.1">
    <property type="nucleotide sequence ID" value="NZ_JAFREM010000015.1"/>
</dbReference>
<dbReference type="SUPFAM" id="SSF52540">
    <property type="entry name" value="P-loop containing nucleoside triphosphate hydrolases"/>
    <property type="match status" value="1"/>
</dbReference>
<dbReference type="InterPro" id="IPR027417">
    <property type="entry name" value="P-loop_NTPase"/>
</dbReference>
<dbReference type="Gene3D" id="3.40.50.150">
    <property type="entry name" value="Vaccinia Virus protein VP39"/>
    <property type="match status" value="1"/>
</dbReference>
<dbReference type="SUPFAM" id="SSF53335">
    <property type="entry name" value="S-adenosyl-L-methionine-dependent methyltransferases"/>
    <property type="match status" value="1"/>
</dbReference>
<evidence type="ECO:0000259" key="2">
    <source>
        <dbReference type="PROSITE" id="PS51192"/>
    </source>
</evidence>
<dbReference type="Proteomes" id="UP000664601">
    <property type="component" value="Unassembled WGS sequence"/>
</dbReference>
<evidence type="ECO:0000313" key="3">
    <source>
        <dbReference type="EMBL" id="MBO1306477.1"/>
    </source>
</evidence>
<organism evidence="3 4">
    <name type="scientific">Candidatus Enterococcus moelleringii</name>
    <dbReference type="NCBI Taxonomy" id="2815325"/>
    <lineage>
        <taxon>Bacteria</taxon>
        <taxon>Bacillati</taxon>
        <taxon>Bacillota</taxon>
        <taxon>Bacilli</taxon>
        <taxon>Lactobacillales</taxon>
        <taxon>Enterococcaceae</taxon>
        <taxon>Enterococcus</taxon>
    </lineage>
</organism>
<evidence type="ECO:0000313" key="4">
    <source>
        <dbReference type="Proteomes" id="UP000664601"/>
    </source>
</evidence>
<dbReference type="InterPro" id="IPR014001">
    <property type="entry name" value="Helicase_ATP-bd"/>
</dbReference>